<dbReference type="PANTHER" id="PTHR37984:SF5">
    <property type="entry name" value="PROTEIN NYNRIN-LIKE"/>
    <property type="match status" value="1"/>
</dbReference>
<evidence type="ECO:0000256" key="6">
    <source>
        <dbReference type="ARBA" id="ARBA00022801"/>
    </source>
</evidence>
<dbReference type="CDD" id="cd01647">
    <property type="entry name" value="RT_LTR"/>
    <property type="match status" value="1"/>
</dbReference>
<proteinExistence type="predicted"/>
<name>A0A9Q0KQ08_9MAGN</name>
<keyword evidence="7" id="KW-0695">RNA-directed DNA polymerase</keyword>
<dbReference type="InterPro" id="IPR000477">
    <property type="entry name" value="RT_dom"/>
</dbReference>
<dbReference type="Proteomes" id="UP001141806">
    <property type="component" value="Unassembled WGS sequence"/>
</dbReference>
<keyword evidence="6" id="KW-0378">Hydrolase</keyword>
<dbReference type="InterPro" id="IPR021109">
    <property type="entry name" value="Peptidase_aspartic_dom_sf"/>
</dbReference>
<dbReference type="InterPro" id="IPR043502">
    <property type="entry name" value="DNA/RNA_pol_sf"/>
</dbReference>
<evidence type="ECO:0000256" key="5">
    <source>
        <dbReference type="ARBA" id="ARBA00022759"/>
    </source>
</evidence>
<keyword evidence="5" id="KW-0255">Endonuclease</keyword>
<dbReference type="Pfam" id="PF17917">
    <property type="entry name" value="RT_RNaseH"/>
    <property type="match status" value="1"/>
</dbReference>
<dbReference type="InterPro" id="IPR043128">
    <property type="entry name" value="Rev_trsase/Diguanyl_cyclase"/>
</dbReference>
<evidence type="ECO:0000256" key="7">
    <source>
        <dbReference type="ARBA" id="ARBA00022918"/>
    </source>
</evidence>
<dbReference type="InterPro" id="IPR050951">
    <property type="entry name" value="Retrovirus_Pol_polyprotein"/>
</dbReference>
<dbReference type="SUPFAM" id="SSF56672">
    <property type="entry name" value="DNA/RNA polymerases"/>
    <property type="match status" value="1"/>
</dbReference>
<protein>
    <recommendedName>
        <fullName evidence="1">RNA-directed DNA polymerase</fullName>
        <ecNumber evidence="1">2.7.7.49</ecNumber>
    </recommendedName>
</protein>
<evidence type="ECO:0000256" key="3">
    <source>
        <dbReference type="ARBA" id="ARBA00022695"/>
    </source>
</evidence>
<dbReference type="EC" id="2.7.7.49" evidence="1"/>
<dbReference type="Pfam" id="PF08284">
    <property type="entry name" value="RVP_2"/>
    <property type="match status" value="1"/>
</dbReference>
<dbReference type="Pfam" id="PF00078">
    <property type="entry name" value="RVT_1"/>
    <property type="match status" value="1"/>
</dbReference>
<dbReference type="InterPro" id="IPR041373">
    <property type="entry name" value="RT_RNaseH"/>
</dbReference>
<dbReference type="Gene3D" id="3.10.10.10">
    <property type="entry name" value="HIV Type 1 Reverse Transcriptase, subunit A, domain 1"/>
    <property type="match status" value="1"/>
</dbReference>
<dbReference type="FunFam" id="3.30.70.270:FF:000020">
    <property type="entry name" value="Transposon Tf2-6 polyprotein-like Protein"/>
    <property type="match status" value="1"/>
</dbReference>
<reference evidence="9" key="1">
    <citation type="journal article" date="2023" name="Plant J.">
        <title>The genome of the king protea, Protea cynaroides.</title>
        <authorList>
            <person name="Chang J."/>
            <person name="Duong T.A."/>
            <person name="Schoeman C."/>
            <person name="Ma X."/>
            <person name="Roodt D."/>
            <person name="Barker N."/>
            <person name="Li Z."/>
            <person name="Van de Peer Y."/>
            <person name="Mizrachi E."/>
        </authorList>
    </citation>
    <scope>NUCLEOTIDE SEQUENCE</scope>
    <source>
        <tissue evidence="9">Young leaves</tissue>
    </source>
</reference>
<evidence type="ECO:0000313" key="10">
    <source>
        <dbReference type="Proteomes" id="UP001141806"/>
    </source>
</evidence>
<dbReference type="Gene3D" id="3.30.70.270">
    <property type="match status" value="2"/>
</dbReference>
<evidence type="ECO:0000256" key="1">
    <source>
        <dbReference type="ARBA" id="ARBA00012493"/>
    </source>
</evidence>
<evidence type="ECO:0000256" key="2">
    <source>
        <dbReference type="ARBA" id="ARBA00022679"/>
    </source>
</evidence>
<dbReference type="PANTHER" id="PTHR37984">
    <property type="entry name" value="PROTEIN CBG26694"/>
    <property type="match status" value="1"/>
</dbReference>
<dbReference type="AlphaFoldDB" id="A0A9Q0KQ08"/>
<keyword evidence="2" id="KW-0808">Transferase</keyword>
<dbReference type="Gene3D" id="3.10.20.370">
    <property type="match status" value="1"/>
</dbReference>
<evidence type="ECO:0000313" key="9">
    <source>
        <dbReference type="EMBL" id="KAJ4974693.1"/>
    </source>
</evidence>
<keyword evidence="3" id="KW-0548">Nucleotidyltransferase</keyword>
<dbReference type="GO" id="GO:0003964">
    <property type="term" value="F:RNA-directed DNA polymerase activity"/>
    <property type="evidence" value="ECO:0007669"/>
    <property type="project" value="UniProtKB-KW"/>
</dbReference>
<accession>A0A9Q0KQ08</accession>
<feature type="domain" description="Reverse transcriptase" evidence="8">
    <location>
        <begin position="153"/>
        <end position="332"/>
    </location>
</feature>
<sequence>MHSFVSSSFGKQMELPVKYLNPSLIVHSPLGVEVVLNEYYGPCTVSIEGQNLESNLVQKMANFDVILGMDWLGHHSTSLLCGERKLVLKDEKGKEFSFTGTKLPRKRKLILSSLKAKRCLEKGGVGYLVSVVDITAEVPKMEDLDVTQLQELLDKGFIRPSISPWGAPVLFIKKKDGSVRLCIDYREMNKLTIKNRYPLPRIDDLFDQLQGAKVFSKIDLRSRYHQLKIKATNILKTAFKTRYGNYEFLVMSFGLTNAPASFMELMNRMFHDMLETSVIVFIDDILVYSKDTEAHATHLRVALQRLRREKLYVKFKKCGFWLKEVAFLGHVVTADGIKVDPSKIATIVGWNASKSVVEICSFLGLAGYYRRFMEDYSRIAVPLTRLTKKGEKFTWTDECEKCFQTLKSRLVSVPILTIPAPGLPFTLYTDASRLGLGCVLMQGEQVIAYASRQLKEHEKNYPTHDLELAAVIHAIKTWTHYIYDEKFQIKSNHKSLTYLFTQKDLNMRQRRWLELLKDYDCDIQYHSGKANVVADALTRQWALKLEEGPSTNTALCAAASSSIENDEEFILETTGDPVE</sequence>
<evidence type="ECO:0000256" key="4">
    <source>
        <dbReference type="ARBA" id="ARBA00022722"/>
    </source>
</evidence>
<dbReference type="CDD" id="cd09274">
    <property type="entry name" value="RNase_HI_RT_Ty3"/>
    <property type="match status" value="1"/>
</dbReference>
<dbReference type="OrthoDB" id="415724at2759"/>
<dbReference type="CDD" id="cd00303">
    <property type="entry name" value="retropepsin_like"/>
    <property type="match status" value="1"/>
</dbReference>
<dbReference type="PROSITE" id="PS50878">
    <property type="entry name" value="RT_POL"/>
    <property type="match status" value="1"/>
</dbReference>
<dbReference type="GO" id="GO:0004519">
    <property type="term" value="F:endonuclease activity"/>
    <property type="evidence" value="ECO:0007669"/>
    <property type="project" value="UniProtKB-KW"/>
</dbReference>
<keyword evidence="10" id="KW-1185">Reference proteome</keyword>
<dbReference type="EMBL" id="JAMYWD010000004">
    <property type="protein sequence ID" value="KAJ4974693.1"/>
    <property type="molecule type" value="Genomic_DNA"/>
</dbReference>
<gene>
    <name evidence="9" type="ORF">NE237_007867</name>
</gene>
<dbReference type="FunFam" id="3.10.20.370:FF:000001">
    <property type="entry name" value="Retrovirus-related Pol polyprotein from transposon 17.6-like protein"/>
    <property type="match status" value="1"/>
</dbReference>
<organism evidence="9 10">
    <name type="scientific">Protea cynaroides</name>
    <dbReference type="NCBI Taxonomy" id="273540"/>
    <lineage>
        <taxon>Eukaryota</taxon>
        <taxon>Viridiplantae</taxon>
        <taxon>Streptophyta</taxon>
        <taxon>Embryophyta</taxon>
        <taxon>Tracheophyta</taxon>
        <taxon>Spermatophyta</taxon>
        <taxon>Magnoliopsida</taxon>
        <taxon>Proteales</taxon>
        <taxon>Proteaceae</taxon>
        <taxon>Protea</taxon>
    </lineage>
</organism>
<dbReference type="GO" id="GO:0016787">
    <property type="term" value="F:hydrolase activity"/>
    <property type="evidence" value="ECO:0007669"/>
    <property type="project" value="UniProtKB-KW"/>
</dbReference>
<keyword evidence="4" id="KW-0540">Nuclease</keyword>
<dbReference type="Gene3D" id="2.40.70.10">
    <property type="entry name" value="Acid Proteases"/>
    <property type="match status" value="1"/>
</dbReference>
<evidence type="ECO:0000259" key="8">
    <source>
        <dbReference type="PROSITE" id="PS50878"/>
    </source>
</evidence>
<comment type="caution">
    <text evidence="9">The sequence shown here is derived from an EMBL/GenBank/DDBJ whole genome shotgun (WGS) entry which is preliminary data.</text>
</comment>